<dbReference type="InterPro" id="IPR001304">
    <property type="entry name" value="C-type_lectin-like"/>
</dbReference>
<dbReference type="AlphaFoldDB" id="A0AAV2RFV4"/>
<comment type="caution">
    <text evidence="2">The sequence shown here is derived from an EMBL/GenBank/DDBJ whole genome shotgun (WGS) entry which is preliminary data.</text>
</comment>
<dbReference type="InterPro" id="IPR016186">
    <property type="entry name" value="C-type_lectin-like/link_sf"/>
</dbReference>
<evidence type="ECO:0000259" key="1">
    <source>
        <dbReference type="PROSITE" id="PS50041"/>
    </source>
</evidence>
<dbReference type="SMART" id="SM00034">
    <property type="entry name" value="CLECT"/>
    <property type="match status" value="1"/>
</dbReference>
<evidence type="ECO:0000313" key="2">
    <source>
        <dbReference type="EMBL" id="CAL4124141.1"/>
    </source>
</evidence>
<dbReference type="InterPro" id="IPR050801">
    <property type="entry name" value="Ca-Dep_Lectins_ImmuneDev"/>
</dbReference>
<reference evidence="2 3" key="1">
    <citation type="submission" date="2024-05" db="EMBL/GenBank/DDBJ databases">
        <authorList>
            <person name="Wallberg A."/>
        </authorList>
    </citation>
    <scope>NUCLEOTIDE SEQUENCE [LARGE SCALE GENOMIC DNA]</scope>
</reference>
<dbReference type="Pfam" id="PF00059">
    <property type="entry name" value="Lectin_C"/>
    <property type="match status" value="1"/>
</dbReference>
<dbReference type="Gene3D" id="3.10.100.10">
    <property type="entry name" value="Mannose-Binding Protein A, subunit A"/>
    <property type="match status" value="1"/>
</dbReference>
<name>A0AAV2RFV4_MEGNR</name>
<dbReference type="PROSITE" id="PS50041">
    <property type="entry name" value="C_TYPE_LECTIN_2"/>
    <property type="match status" value="1"/>
</dbReference>
<dbReference type="PANTHER" id="PTHR22801">
    <property type="entry name" value="LITHOSTATHINE"/>
    <property type="match status" value="1"/>
</dbReference>
<dbReference type="SUPFAM" id="SSF56436">
    <property type="entry name" value="C-type lectin-like"/>
    <property type="match status" value="1"/>
</dbReference>
<accession>A0AAV2RFV4</accession>
<proteinExistence type="predicted"/>
<protein>
    <recommendedName>
        <fullName evidence="1">C-type lectin domain-containing protein</fullName>
    </recommendedName>
</protein>
<dbReference type="InterPro" id="IPR016187">
    <property type="entry name" value="CTDL_fold"/>
</dbReference>
<feature type="domain" description="C-type lectin" evidence="1">
    <location>
        <begin position="20"/>
        <end position="131"/>
    </location>
</feature>
<keyword evidence="3" id="KW-1185">Reference proteome</keyword>
<dbReference type="CDD" id="cd00037">
    <property type="entry name" value="CLECT"/>
    <property type="match status" value="1"/>
</dbReference>
<dbReference type="Proteomes" id="UP001497623">
    <property type="component" value="Unassembled WGS sequence"/>
</dbReference>
<dbReference type="EMBL" id="CAXKWB010022129">
    <property type="protein sequence ID" value="CAL4124141.1"/>
    <property type="molecule type" value="Genomic_DNA"/>
</dbReference>
<gene>
    <name evidence="2" type="ORF">MNOR_LOCUS24277</name>
</gene>
<dbReference type="PANTHER" id="PTHR22801:SF63">
    <property type="entry name" value="C-TYPE LECTIN DOMAIN-CONTAINING PROTEIN"/>
    <property type="match status" value="1"/>
</dbReference>
<evidence type="ECO:0000313" key="3">
    <source>
        <dbReference type="Proteomes" id="UP001497623"/>
    </source>
</evidence>
<organism evidence="2 3">
    <name type="scientific">Meganyctiphanes norvegica</name>
    <name type="common">Northern krill</name>
    <name type="synonym">Thysanopoda norvegica</name>
    <dbReference type="NCBI Taxonomy" id="48144"/>
    <lineage>
        <taxon>Eukaryota</taxon>
        <taxon>Metazoa</taxon>
        <taxon>Ecdysozoa</taxon>
        <taxon>Arthropoda</taxon>
        <taxon>Crustacea</taxon>
        <taxon>Multicrustacea</taxon>
        <taxon>Malacostraca</taxon>
        <taxon>Eumalacostraca</taxon>
        <taxon>Eucarida</taxon>
        <taxon>Euphausiacea</taxon>
        <taxon>Euphausiidae</taxon>
        <taxon>Meganyctiphanes</taxon>
    </lineage>
</organism>
<sequence length="136" mass="15866">MVWKTVRKKNCPYWKQIPMFQKDKLNWADARDSCSSEGLMLATVADQPNEVLTYINANDIYDEKSFWVGGSDIAVEGKWIWTDGRPFDDSFPWRYGEPNNAFADTHGEDCIYASDAYYDWGCHHEIKYICELAKPY</sequence>